<feature type="transmembrane region" description="Helical" evidence="1">
    <location>
        <begin position="281"/>
        <end position="305"/>
    </location>
</feature>
<accession>A0ABT1VRJ2</accession>
<feature type="transmembrane region" description="Helical" evidence="1">
    <location>
        <begin position="341"/>
        <end position="365"/>
    </location>
</feature>
<reference evidence="2 3" key="1">
    <citation type="submission" date="2022-07" db="EMBL/GenBank/DDBJ databases">
        <title>Pantoea trifolii sp. nov. isolated from root nodules of Trifolium rubens.</title>
        <authorList>
            <person name="Kalita M."/>
            <person name="Wdowiak-Wrobel S."/>
            <person name="Marek-Kozaczuk M."/>
            <person name="Palusinska-Szysz M."/>
            <person name="Sokolowski W."/>
            <person name="Coutinho T."/>
            <person name="Hlahane L."/>
        </authorList>
    </citation>
    <scope>NUCLEOTIDE SEQUENCE [LARGE SCALE GENOMIC DNA]</scope>
    <source>
        <strain evidence="2 3">MMK2</strain>
    </source>
</reference>
<feature type="transmembrane region" description="Helical" evidence="1">
    <location>
        <begin position="148"/>
        <end position="174"/>
    </location>
</feature>
<evidence type="ECO:0000313" key="3">
    <source>
        <dbReference type="Proteomes" id="UP001300015"/>
    </source>
</evidence>
<feature type="transmembrane region" description="Helical" evidence="1">
    <location>
        <begin position="253"/>
        <end position="275"/>
    </location>
</feature>
<evidence type="ECO:0000313" key="2">
    <source>
        <dbReference type="EMBL" id="MCQ8230159.1"/>
    </source>
</evidence>
<proteinExistence type="predicted"/>
<feature type="transmembrane region" description="Helical" evidence="1">
    <location>
        <begin position="115"/>
        <end position="136"/>
    </location>
</feature>
<dbReference type="EMBL" id="JANIET010000002">
    <property type="protein sequence ID" value="MCQ8230159.1"/>
    <property type="molecule type" value="Genomic_DNA"/>
</dbReference>
<feature type="transmembrane region" description="Helical" evidence="1">
    <location>
        <begin position="67"/>
        <end position="84"/>
    </location>
</feature>
<organism evidence="2 3">
    <name type="scientific">Pantoea trifolii</name>
    <dbReference type="NCBI Taxonomy" id="2968030"/>
    <lineage>
        <taxon>Bacteria</taxon>
        <taxon>Pseudomonadati</taxon>
        <taxon>Pseudomonadota</taxon>
        <taxon>Gammaproteobacteria</taxon>
        <taxon>Enterobacterales</taxon>
        <taxon>Erwiniaceae</taxon>
        <taxon>Pantoea</taxon>
    </lineage>
</organism>
<dbReference type="InterPro" id="IPR025686">
    <property type="entry name" value="Glucos_trans_II"/>
</dbReference>
<dbReference type="Pfam" id="PF14264">
    <property type="entry name" value="Glucos_trans_II"/>
    <property type="match status" value="1"/>
</dbReference>
<feature type="transmembrane region" description="Helical" evidence="1">
    <location>
        <begin position="91"/>
        <end position="109"/>
    </location>
</feature>
<keyword evidence="1" id="KW-1133">Transmembrane helix</keyword>
<gene>
    <name evidence="2" type="ORF">NQH49_22105</name>
</gene>
<evidence type="ECO:0000256" key="1">
    <source>
        <dbReference type="SAM" id="Phobius"/>
    </source>
</evidence>
<comment type="caution">
    <text evidence="2">The sequence shown here is derived from an EMBL/GenBank/DDBJ whole genome shotgun (WGS) entry which is preliminary data.</text>
</comment>
<sequence length="488" mass="54531">MQRIALTMMMGMLATIPVWTHKIYYRDDLYRILDGDRSTWLSNGRPGTWLLQALISFGNTLSDVSPLNLLLGLLALSVAAVLFTEKLKIPLIGCWSFVPPIFIVLNPFLAQGMLYTFDSFTILLSFAGAMLASLVNRSKPFQAVMYTALILLLIQTLYQPGLNVYIACVALLVISRLNNDQSTWAWLAGKIVALGIAIVVYKLAMNYLLPVKIDWYSMKHSKLLLPNSESLPVIIETIKTFSRLFISAYPRGMMIFLLLPLLMLLSGLIVMALNLKQQRKFTISAAILMLSAGLIVIMAIPGLSLALATPLFAPRMLGASSITCLFCFYVSVHALPAIRNWLAGFSVILLFYHLVVMLISFNTVVNDQRYQMDVMNQIKITLSIPGAQSIDSLAFVGQLNDAPEVQTNIRNYPIIDHIRMKMLGESEGWIWLALIKNAGLRLKALKATEEMRVIKPRQYLSQGPDFDAFQEGQTMVIDFRKSGGQVNH</sequence>
<dbReference type="Proteomes" id="UP001300015">
    <property type="component" value="Unassembled WGS sequence"/>
</dbReference>
<keyword evidence="3" id="KW-1185">Reference proteome</keyword>
<keyword evidence="1" id="KW-0812">Transmembrane</keyword>
<name>A0ABT1VRJ2_9GAMM</name>
<feature type="transmembrane region" description="Helical" evidence="1">
    <location>
        <begin position="317"/>
        <end position="335"/>
    </location>
</feature>
<keyword evidence="1" id="KW-0472">Membrane</keyword>
<dbReference type="RefSeq" id="WP_256698869.1">
    <property type="nucleotide sequence ID" value="NZ_JANIES010000002.1"/>
</dbReference>
<feature type="transmembrane region" description="Helical" evidence="1">
    <location>
        <begin position="186"/>
        <end position="209"/>
    </location>
</feature>
<protein>
    <submittedName>
        <fullName evidence="2">Glucosyltransferase domain-containing protein</fullName>
    </submittedName>
</protein>